<feature type="region of interest" description="Disordered" evidence="11">
    <location>
        <begin position="176"/>
        <end position="284"/>
    </location>
</feature>
<dbReference type="PROSITE" id="PS50213">
    <property type="entry name" value="FAS1"/>
    <property type="match status" value="1"/>
</dbReference>
<evidence type="ECO:0000256" key="2">
    <source>
        <dbReference type="ARBA" id="ARBA00007843"/>
    </source>
</evidence>
<feature type="compositionally biased region" description="Low complexity" evidence="11">
    <location>
        <begin position="176"/>
        <end position="188"/>
    </location>
</feature>
<dbReference type="Proteomes" id="UP000796880">
    <property type="component" value="Unassembled WGS sequence"/>
</dbReference>
<feature type="signal peptide" evidence="12">
    <location>
        <begin position="1"/>
        <end position="24"/>
    </location>
</feature>
<name>A0A8K0H806_9ROSA</name>
<reference evidence="14" key="1">
    <citation type="submission" date="2020-03" db="EMBL/GenBank/DDBJ databases">
        <title>A high-quality chromosome-level genome assembly of a woody plant with both climbing and erect habits, Rhamnella rubrinervis.</title>
        <authorList>
            <person name="Lu Z."/>
            <person name="Yang Y."/>
            <person name="Zhu X."/>
            <person name="Sun Y."/>
        </authorList>
    </citation>
    <scope>NUCLEOTIDE SEQUENCE</scope>
    <source>
        <strain evidence="14">BYM</strain>
        <tissue evidence="14">Leaf</tissue>
    </source>
</reference>
<comment type="function">
    <text evidence="10">May be a cell surface adhesion protein.</text>
</comment>
<keyword evidence="8" id="KW-0325">Glycoprotein</keyword>
<evidence type="ECO:0000256" key="1">
    <source>
        <dbReference type="ARBA" id="ARBA00004609"/>
    </source>
</evidence>
<evidence type="ECO:0000256" key="12">
    <source>
        <dbReference type="SAM" id="SignalP"/>
    </source>
</evidence>
<dbReference type="FunFam" id="2.30.180.10:FF:000015">
    <property type="entry name" value="Fasciclin-like arabinogalactan protein 3"/>
    <property type="match status" value="1"/>
</dbReference>
<keyword evidence="15" id="KW-1185">Reference proteome</keyword>
<evidence type="ECO:0000256" key="9">
    <source>
        <dbReference type="ARBA" id="ARBA00023288"/>
    </source>
</evidence>
<gene>
    <name evidence="14" type="ORF">FNV43_RR12818</name>
</gene>
<accession>A0A8K0H806</accession>
<keyword evidence="4" id="KW-0336">GPI-anchor</keyword>
<keyword evidence="7" id="KW-0472">Membrane</keyword>
<feature type="chain" id="PRO_5035472949" description="FAS1 domain-containing protein" evidence="12">
    <location>
        <begin position="25"/>
        <end position="302"/>
    </location>
</feature>
<evidence type="ECO:0000313" key="14">
    <source>
        <dbReference type="EMBL" id="KAF3447631.1"/>
    </source>
</evidence>
<dbReference type="Pfam" id="PF02469">
    <property type="entry name" value="Fasciclin"/>
    <property type="match status" value="1"/>
</dbReference>
<dbReference type="SUPFAM" id="SSF82153">
    <property type="entry name" value="FAS1 domain"/>
    <property type="match status" value="1"/>
</dbReference>
<dbReference type="OrthoDB" id="694090at2759"/>
<proteinExistence type="inferred from homology"/>
<dbReference type="GO" id="GO:0005886">
    <property type="term" value="C:plasma membrane"/>
    <property type="evidence" value="ECO:0007669"/>
    <property type="project" value="UniProtKB-SubCell"/>
</dbReference>
<evidence type="ECO:0000256" key="6">
    <source>
        <dbReference type="ARBA" id="ARBA00022974"/>
    </source>
</evidence>
<dbReference type="Gene3D" id="2.30.180.10">
    <property type="entry name" value="FAS1 domain"/>
    <property type="match status" value="1"/>
</dbReference>
<organism evidence="14 15">
    <name type="scientific">Rhamnella rubrinervis</name>
    <dbReference type="NCBI Taxonomy" id="2594499"/>
    <lineage>
        <taxon>Eukaryota</taxon>
        <taxon>Viridiplantae</taxon>
        <taxon>Streptophyta</taxon>
        <taxon>Embryophyta</taxon>
        <taxon>Tracheophyta</taxon>
        <taxon>Spermatophyta</taxon>
        <taxon>Magnoliopsida</taxon>
        <taxon>eudicotyledons</taxon>
        <taxon>Gunneridae</taxon>
        <taxon>Pentapetalae</taxon>
        <taxon>rosids</taxon>
        <taxon>fabids</taxon>
        <taxon>Rosales</taxon>
        <taxon>Rhamnaceae</taxon>
        <taxon>rhamnoid group</taxon>
        <taxon>Rhamneae</taxon>
        <taxon>Rhamnella</taxon>
    </lineage>
</organism>
<dbReference type="PANTHER" id="PTHR32382:SF6">
    <property type="entry name" value="FASCICLIN-LIKE ARABINOGALACTAN PROTEIN 14"/>
    <property type="match status" value="1"/>
</dbReference>
<evidence type="ECO:0000256" key="7">
    <source>
        <dbReference type="ARBA" id="ARBA00023136"/>
    </source>
</evidence>
<evidence type="ECO:0000259" key="13">
    <source>
        <dbReference type="PROSITE" id="PS50213"/>
    </source>
</evidence>
<dbReference type="InterPro" id="IPR036378">
    <property type="entry name" value="FAS1_dom_sf"/>
</dbReference>
<evidence type="ECO:0000256" key="10">
    <source>
        <dbReference type="ARBA" id="ARBA00024686"/>
    </source>
</evidence>
<dbReference type="GO" id="GO:0098552">
    <property type="term" value="C:side of membrane"/>
    <property type="evidence" value="ECO:0007669"/>
    <property type="project" value="UniProtKB-KW"/>
</dbReference>
<dbReference type="InterPro" id="IPR033254">
    <property type="entry name" value="Plant_FLA"/>
</dbReference>
<evidence type="ECO:0000256" key="11">
    <source>
        <dbReference type="SAM" id="MobiDB-lite"/>
    </source>
</evidence>
<protein>
    <recommendedName>
        <fullName evidence="13">FAS1 domain-containing protein</fullName>
    </recommendedName>
</protein>
<keyword evidence="6" id="KW-0654">Proteoglycan</keyword>
<keyword evidence="5 12" id="KW-0732">Signal</keyword>
<dbReference type="EMBL" id="VOIH02000005">
    <property type="protein sequence ID" value="KAF3447631.1"/>
    <property type="molecule type" value="Genomic_DNA"/>
</dbReference>
<evidence type="ECO:0000256" key="3">
    <source>
        <dbReference type="ARBA" id="ARBA00022475"/>
    </source>
</evidence>
<sequence>MNKHKASSLLFMVAFLLSSSVATAFNITKLLGNFPDFSNLNDLFTQTKLNDQINSRQTITVLAVNNAGLSGLSGKPLDLVKKVLSAHVILDYYDVQKITELGVSNKTTTLTTLFQASGGAVNQQGFINIALINEGEIAFGSAVKGAKMDSKLVKMVASQPYNISVLQITQPISIPGIDSSPSSQRPSAAPVPAPKKSPATAPAPSKKSRAPTPAPSKKSDSPAPSDEAEAPASLSDAPTAEAPASDAPAPAADTPVSDGPVSDSPASSPAADAAPKASGASRSEMMVGAGMMTTLMAYIMCL</sequence>
<evidence type="ECO:0000256" key="4">
    <source>
        <dbReference type="ARBA" id="ARBA00022622"/>
    </source>
</evidence>
<feature type="compositionally biased region" description="Low complexity" evidence="11">
    <location>
        <begin position="196"/>
        <end position="205"/>
    </location>
</feature>
<dbReference type="InterPro" id="IPR000782">
    <property type="entry name" value="FAS1_domain"/>
</dbReference>
<evidence type="ECO:0000256" key="8">
    <source>
        <dbReference type="ARBA" id="ARBA00023180"/>
    </source>
</evidence>
<comment type="subcellular location">
    <subcellularLocation>
        <location evidence="1">Cell membrane</location>
        <topology evidence="1">Lipid-anchor</topology>
        <topology evidence="1">GPI-anchor</topology>
    </subcellularLocation>
</comment>
<feature type="compositionally biased region" description="Low complexity" evidence="11">
    <location>
        <begin position="221"/>
        <end position="281"/>
    </location>
</feature>
<evidence type="ECO:0000313" key="15">
    <source>
        <dbReference type="Proteomes" id="UP000796880"/>
    </source>
</evidence>
<dbReference type="AlphaFoldDB" id="A0A8K0H806"/>
<comment type="similarity">
    <text evidence="2">Belongs to the fasciclin-like AGP family.</text>
</comment>
<evidence type="ECO:0000256" key="5">
    <source>
        <dbReference type="ARBA" id="ARBA00022729"/>
    </source>
</evidence>
<keyword evidence="9" id="KW-0449">Lipoprotein</keyword>
<comment type="caution">
    <text evidence="14">The sequence shown here is derived from an EMBL/GenBank/DDBJ whole genome shotgun (WGS) entry which is preliminary data.</text>
</comment>
<feature type="domain" description="FAS1" evidence="13">
    <location>
        <begin position="24"/>
        <end position="113"/>
    </location>
</feature>
<keyword evidence="3" id="KW-1003">Cell membrane</keyword>
<dbReference type="PANTHER" id="PTHR32382">
    <property type="entry name" value="FASCICLIN-LIKE ARABINOGALACTAN PROTEIN"/>
    <property type="match status" value="1"/>
</dbReference>